<dbReference type="OrthoDB" id="2192933at2759"/>
<dbReference type="InterPro" id="IPR015943">
    <property type="entry name" value="WD40/YVTN_repeat-like_dom_sf"/>
</dbReference>
<comment type="similarity">
    <text evidence="2">Belongs to the WD repeat HIR1 family.</text>
</comment>
<comment type="caution">
    <text evidence="9">The sequence shown here is derived from an EMBL/GenBank/DDBJ whole genome shotgun (WGS) entry which is preliminary data.</text>
</comment>
<evidence type="ECO:0000256" key="5">
    <source>
        <dbReference type="ARBA" id="ARBA00022853"/>
    </source>
</evidence>
<feature type="repeat" description="WD" evidence="7">
    <location>
        <begin position="12"/>
        <end position="54"/>
    </location>
</feature>
<dbReference type="InterPro" id="IPR036322">
    <property type="entry name" value="WD40_repeat_dom_sf"/>
</dbReference>
<dbReference type="PANTHER" id="PTHR13831:SF0">
    <property type="entry name" value="PROTEIN HIRA"/>
    <property type="match status" value="1"/>
</dbReference>
<dbReference type="PANTHER" id="PTHR13831">
    <property type="entry name" value="MEMBER OF THE HIR1 FAMILY OF WD-REPEAT PROTEINS"/>
    <property type="match status" value="1"/>
</dbReference>
<evidence type="ECO:0000256" key="4">
    <source>
        <dbReference type="ARBA" id="ARBA00022737"/>
    </source>
</evidence>
<comment type="subcellular location">
    <subcellularLocation>
        <location evidence="1">Nucleus</location>
    </subcellularLocation>
</comment>
<dbReference type="RefSeq" id="XP_067544603.1">
    <property type="nucleotide sequence ID" value="XM_067689129.1"/>
</dbReference>
<keyword evidence="10" id="KW-1185">Reference proteome</keyword>
<evidence type="ECO:0000313" key="10">
    <source>
        <dbReference type="Proteomes" id="UP000185944"/>
    </source>
</evidence>
<evidence type="ECO:0000256" key="6">
    <source>
        <dbReference type="ARBA" id="ARBA00023242"/>
    </source>
</evidence>
<dbReference type="SUPFAM" id="SSF50978">
    <property type="entry name" value="WD40 repeat-like"/>
    <property type="match status" value="1"/>
</dbReference>
<dbReference type="InterPro" id="IPR031120">
    <property type="entry name" value="HIR1-like"/>
</dbReference>
<evidence type="ECO:0000256" key="3">
    <source>
        <dbReference type="ARBA" id="ARBA00022574"/>
    </source>
</evidence>
<accession>A0A177EE65</accession>
<keyword evidence="3 7" id="KW-0853">WD repeat</keyword>
<keyword evidence="6" id="KW-0539">Nucleus</keyword>
<dbReference type="InterPro" id="IPR001680">
    <property type="entry name" value="WD40_rpt"/>
</dbReference>
<feature type="repeat" description="WD" evidence="7">
    <location>
        <begin position="105"/>
        <end position="144"/>
    </location>
</feature>
<dbReference type="AlphaFoldDB" id="A0A177EE65"/>
<dbReference type="SMART" id="SM00320">
    <property type="entry name" value="WD40"/>
    <property type="match status" value="6"/>
</dbReference>
<keyword evidence="5" id="KW-0156">Chromatin regulator</keyword>
<feature type="repeat" description="WD" evidence="7">
    <location>
        <begin position="57"/>
        <end position="98"/>
    </location>
</feature>
<evidence type="ECO:0000256" key="1">
    <source>
        <dbReference type="ARBA" id="ARBA00004123"/>
    </source>
</evidence>
<sequence>MKVVLTSTGHFLNKKKCTVFSVDFWPKNKLFVVSGGQDGVIHIWKIETKESIEVGKVSKHAGAVLCVRFTDEGDLLASASDGGQVIIWGVEEKEGVLHIYHKKKMADHRSDVSSVSWSPKYLATGGYDGSVIVYDRKTLTVIKRLERHEKGCKGLSFSPGGVFLSTYGDEGELFLYSKDLVKVASTKKPFRGVHTESFFGRMSWSPDGRYIGCGLAFVDRRDAVSVLSSSLIRDYTLVGHVAPAEVVAFNPRVWKKKETMGYIVATGSQDRSIAIWSSGASKPLILLKEVAEQPIMDMRWSSDGISLIACAYDGSILEIVFSPNELGVGSVPEIDQGQNLAYSKEFIHLPVEETELPGAEGASTQEPVAISTASTAPKPKIVPRLIAPLALSDSKEYARGPRVVLYVPRPETDAGLPEEKCPAVLEVVHNSSMYRITVSRSISLLTITKGGAEWFTSTGLKTKTFAASGAILVVVSETYTGGSKSFESVWVYNIEKCVQVLPVMPFAKVVAVDTQEEKVLIILPGKFKVLDLSGSASIEDVLVNGPAVVNVSLDRRYFLLALYADGTTQYYDPKIRTWFILELNGPSVFSDTFTEIEDSGDSTLEFLENRFLVSMSHENWPAVEDSLLKIVAASANALECSPGLVNRVDGIIEAFLHRAGAGGAEFVRMALWKAGDSESLQKFVHYKIKDLERRYRPYQ</sequence>
<dbReference type="GO" id="GO:0000785">
    <property type="term" value="C:chromatin"/>
    <property type="evidence" value="ECO:0007669"/>
    <property type="project" value="TreeGrafter"/>
</dbReference>
<reference evidence="9 10" key="1">
    <citation type="submission" date="2016-02" db="EMBL/GenBank/DDBJ databases">
        <title>Discovery of a natural microsporidian pathogen with a broad tissue tropism in Caenorhabditis elegans.</title>
        <authorList>
            <person name="Luallen R.J."/>
            <person name="Reinke A.W."/>
            <person name="Tong L."/>
            <person name="Botts M.R."/>
            <person name="Felix M.-A."/>
            <person name="Troemel E.R."/>
        </authorList>
    </citation>
    <scope>NUCLEOTIDE SEQUENCE [LARGE SCALE GENOMIC DNA]</scope>
    <source>
        <strain evidence="9 10">JUm2807</strain>
    </source>
</reference>
<dbReference type="GeneID" id="93648061"/>
<keyword evidence="4" id="KW-0677">Repeat</keyword>
<dbReference type="PROSITE" id="PS50082">
    <property type="entry name" value="WD_REPEATS_2"/>
    <property type="match status" value="3"/>
</dbReference>
<evidence type="ECO:0000256" key="2">
    <source>
        <dbReference type="ARBA" id="ARBA00007306"/>
    </source>
</evidence>
<protein>
    <submittedName>
        <fullName evidence="9">Protein HIRA/HIR1</fullName>
    </submittedName>
</protein>
<dbReference type="GO" id="GO:0005634">
    <property type="term" value="C:nucleus"/>
    <property type="evidence" value="ECO:0007669"/>
    <property type="project" value="UniProtKB-SubCell"/>
</dbReference>
<dbReference type="InterPro" id="IPR055410">
    <property type="entry name" value="Beta-prop_CAF1B_HIR1"/>
</dbReference>
<dbReference type="InterPro" id="IPR011043">
    <property type="entry name" value="Gal_Oxase/kelch_b-propeller"/>
</dbReference>
<dbReference type="GO" id="GO:0031491">
    <property type="term" value="F:nucleosome binding"/>
    <property type="evidence" value="ECO:0007669"/>
    <property type="project" value="TreeGrafter"/>
</dbReference>
<dbReference type="PROSITE" id="PS50294">
    <property type="entry name" value="WD_REPEATS_REGION"/>
    <property type="match status" value="2"/>
</dbReference>
<organism evidence="9 10">
    <name type="scientific">Nematocida displodere</name>
    <dbReference type="NCBI Taxonomy" id="1805483"/>
    <lineage>
        <taxon>Eukaryota</taxon>
        <taxon>Fungi</taxon>
        <taxon>Fungi incertae sedis</taxon>
        <taxon>Microsporidia</taxon>
        <taxon>Nematocida</taxon>
    </lineage>
</organism>
<dbReference type="STRING" id="1805483.A0A177EE65"/>
<dbReference type="VEuPathDB" id="MicrosporidiaDB:NEDG_01711"/>
<evidence type="ECO:0000313" key="9">
    <source>
        <dbReference type="EMBL" id="OAG30128.1"/>
    </source>
</evidence>
<name>A0A177EE65_9MICR</name>
<dbReference type="CDD" id="cd00200">
    <property type="entry name" value="WD40"/>
    <property type="match status" value="1"/>
</dbReference>
<dbReference type="GO" id="GO:0000417">
    <property type="term" value="C:HIR complex"/>
    <property type="evidence" value="ECO:0007669"/>
    <property type="project" value="TreeGrafter"/>
</dbReference>
<evidence type="ECO:0000259" key="8">
    <source>
        <dbReference type="Pfam" id="PF24105"/>
    </source>
</evidence>
<dbReference type="Pfam" id="PF24105">
    <property type="entry name" value="Beta-prop_CAF1B_HIR1"/>
    <property type="match status" value="1"/>
</dbReference>
<dbReference type="GO" id="GO:0006351">
    <property type="term" value="P:DNA-templated transcription"/>
    <property type="evidence" value="ECO:0007669"/>
    <property type="project" value="InterPro"/>
</dbReference>
<feature type="domain" description="CAF1B/HIR1 beta-propeller" evidence="8">
    <location>
        <begin position="16"/>
        <end position="326"/>
    </location>
</feature>
<dbReference type="EMBL" id="LTDL01000037">
    <property type="protein sequence ID" value="OAG30128.1"/>
    <property type="molecule type" value="Genomic_DNA"/>
</dbReference>
<proteinExistence type="inferred from homology"/>
<gene>
    <name evidence="9" type="ORF">NEDG_01711</name>
</gene>
<dbReference type="Proteomes" id="UP000185944">
    <property type="component" value="Unassembled WGS sequence"/>
</dbReference>
<dbReference type="Gene3D" id="2.130.10.10">
    <property type="entry name" value="YVTN repeat-like/Quinoprotein amine dehydrogenase"/>
    <property type="match status" value="2"/>
</dbReference>
<dbReference type="GO" id="GO:0006338">
    <property type="term" value="P:chromatin remodeling"/>
    <property type="evidence" value="ECO:0007669"/>
    <property type="project" value="TreeGrafter"/>
</dbReference>
<evidence type="ECO:0000256" key="7">
    <source>
        <dbReference type="PROSITE-ProRule" id="PRU00221"/>
    </source>
</evidence>
<dbReference type="SUPFAM" id="SSF50965">
    <property type="entry name" value="Galactose oxidase, central domain"/>
    <property type="match status" value="1"/>
</dbReference>